<dbReference type="SUPFAM" id="SSF53335">
    <property type="entry name" value="S-adenosyl-L-methionine-dependent methyltransferases"/>
    <property type="match status" value="1"/>
</dbReference>
<gene>
    <name evidence="2" type="ORF">HNQ65_000269</name>
</gene>
<dbReference type="GO" id="GO:0032259">
    <property type="term" value="P:methylation"/>
    <property type="evidence" value="ECO:0007669"/>
    <property type="project" value="UniProtKB-KW"/>
</dbReference>
<proteinExistence type="predicted"/>
<dbReference type="Pfam" id="PF08242">
    <property type="entry name" value="Methyltransf_12"/>
    <property type="match status" value="1"/>
</dbReference>
<comment type="caution">
    <text evidence="2">The sequence shown here is derived from an EMBL/GenBank/DDBJ whole genome shotgun (WGS) entry which is preliminary data.</text>
</comment>
<dbReference type="Gene3D" id="3.40.50.150">
    <property type="entry name" value="Vaccinia Virus protein VP39"/>
    <property type="match status" value="1"/>
</dbReference>
<sequence>MSLSQDDNTALFRKAWTLYDAISEKNYMFHQEIYGHVSDLLQQRHAQGPYHLLDLGCGNARFLAPCLKTAPPASYDGVDLSASALEEARGYLKGMSNTALHHKDMLQAVEDTDCAFDVIFSGFAVHHLNAADKQRLLTACAERLVPGGQLILVDVLRDEGQTREQYLEGYLGFMRNEWREVHPEHLNEACAHVEAYDFPETLADIAQMAQQADLKAPAVIGSYRQHHILRFVA</sequence>
<dbReference type="Proteomes" id="UP000590740">
    <property type="component" value="Unassembled WGS sequence"/>
</dbReference>
<protein>
    <submittedName>
        <fullName evidence="2">SAM-dependent methyltransferase</fullName>
    </submittedName>
</protein>
<dbReference type="CDD" id="cd02440">
    <property type="entry name" value="AdoMet_MTases"/>
    <property type="match status" value="1"/>
</dbReference>
<dbReference type="GO" id="GO:0008168">
    <property type="term" value="F:methyltransferase activity"/>
    <property type="evidence" value="ECO:0007669"/>
    <property type="project" value="UniProtKB-KW"/>
</dbReference>
<dbReference type="RefSeq" id="WP_184337612.1">
    <property type="nucleotide sequence ID" value="NZ_JACHIG010000001.1"/>
</dbReference>
<dbReference type="PANTHER" id="PTHR43861:SF1">
    <property type="entry name" value="TRANS-ACONITATE 2-METHYLTRANSFERASE"/>
    <property type="match status" value="1"/>
</dbReference>
<dbReference type="EMBL" id="JACHIG010000001">
    <property type="protein sequence ID" value="MBB5030715.1"/>
    <property type="molecule type" value="Genomic_DNA"/>
</dbReference>
<dbReference type="PANTHER" id="PTHR43861">
    <property type="entry name" value="TRANS-ACONITATE 2-METHYLTRANSFERASE-RELATED"/>
    <property type="match status" value="1"/>
</dbReference>
<keyword evidence="2" id="KW-0489">Methyltransferase</keyword>
<evidence type="ECO:0000313" key="2">
    <source>
        <dbReference type="EMBL" id="MBB5030715.1"/>
    </source>
</evidence>
<dbReference type="InterPro" id="IPR013217">
    <property type="entry name" value="Methyltransf_12"/>
</dbReference>
<keyword evidence="2" id="KW-0808">Transferase</keyword>
<dbReference type="InterPro" id="IPR029063">
    <property type="entry name" value="SAM-dependent_MTases_sf"/>
</dbReference>
<evidence type="ECO:0000313" key="3">
    <source>
        <dbReference type="Proteomes" id="UP000590740"/>
    </source>
</evidence>
<dbReference type="AlphaFoldDB" id="A0A7W7Y728"/>
<evidence type="ECO:0000259" key="1">
    <source>
        <dbReference type="Pfam" id="PF08242"/>
    </source>
</evidence>
<keyword evidence="3" id="KW-1185">Reference proteome</keyword>
<feature type="domain" description="Methyltransferase type 12" evidence="1">
    <location>
        <begin position="53"/>
        <end position="150"/>
    </location>
</feature>
<reference evidence="2 3" key="1">
    <citation type="submission" date="2020-08" db="EMBL/GenBank/DDBJ databases">
        <title>Genomic Encyclopedia of Type Strains, Phase IV (KMG-IV): sequencing the most valuable type-strain genomes for metagenomic binning, comparative biology and taxonomic classification.</title>
        <authorList>
            <person name="Goeker M."/>
        </authorList>
    </citation>
    <scope>NUCLEOTIDE SEQUENCE [LARGE SCALE GENOMIC DNA]</scope>
    <source>
        <strain evidence="2 3">DSM 12252</strain>
    </source>
</reference>
<name>A0A7W7Y728_9BACT</name>
<accession>A0A7W7Y728</accession>
<organism evidence="2 3">
    <name type="scientific">Prosthecobacter vanneervenii</name>
    <dbReference type="NCBI Taxonomy" id="48466"/>
    <lineage>
        <taxon>Bacteria</taxon>
        <taxon>Pseudomonadati</taxon>
        <taxon>Verrucomicrobiota</taxon>
        <taxon>Verrucomicrobiia</taxon>
        <taxon>Verrucomicrobiales</taxon>
        <taxon>Verrucomicrobiaceae</taxon>
        <taxon>Prosthecobacter</taxon>
    </lineage>
</organism>